<keyword evidence="1" id="KW-0472">Membrane</keyword>
<protein>
    <submittedName>
        <fullName evidence="2">Uncharacterized protein</fullName>
    </submittedName>
</protein>
<dbReference type="PROSITE" id="PS51257">
    <property type="entry name" value="PROKAR_LIPOPROTEIN"/>
    <property type="match status" value="1"/>
</dbReference>
<sequence>MIMDIQRKGLIGTLVGHAVLLACLVVVSTNADVQTNQVISGWLQAIGSVLAIVFAVIVANTQYLRAEEEKKKAEIEHCVKLSMQANRLCEGMRSIMVTLGEVNLSQPEFDRRKRLLENSIRVYNSFSVDLIQSGEAFSAWGAAGHSCEDFLGSCHSNDGDVHLVKAVRLPHMERCVERAEKSADKLQGVMFSMIGV</sequence>
<proteinExistence type="predicted"/>
<evidence type="ECO:0000313" key="2">
    <source>
        <dbReference type="EMBL" id="XBL98498.1"/>
    </source>
</evidence>
<keyword evidence="1" id="KW-0812">Transmembrane</keyword>
<accession>A0AAU7F4U9</accession>
<keyword evidence="1" id="KW-1133">Transmembrane helix</keyword>
<dbReference type="EMBL" id="CP157354">
    <property type="protein sequence ID" value="XBL98498.1"/>
    <property type="molecule type" value="Genomic_DNA"/>
</dbReference>
<gene>
    <name evidence="2" type="ORF">ABHN08_11215</name>
</gene>
<feature type="transmembrane region" description="Helical" evidence="1">
    <location>
        <begin position="41"/>
        <end position="64"/>
    </location>
</feature>
<dbReference type="AlphaFoldDB" id="A0AAU7F4U9"/>
<evidence type="ECO:0000256" key="1">
    <source>
        <dbReference type="SAM" id="Phobius"/>
    </source>
</evidence>
<reference evidence="2" key="1">
    <citation type="submission" date="2024-05" db="EMBL/GenBank/DDBJ databases">
        <title>Draft genome sequence of Pseudomonas iranensis M7D1.</title>
        <authorList>
            <person name="Miller S.L."/>
            <person name="Nsubuga A."/>
            <person name="Lu N."/>
            <person name="King J."/>
            <person name="Shears P."/>
            <person name="Lawson P.A."/>
        </authorList>
    </citation>
    <scope>NUCLEOTIDE SEQUENCE</scope>
    <source>
        <strain evidence="2">M7D1</strain>
    </source>
</reference>
<organism evidence="2">
    <name type="scientific">Pseudomonas iranensis</name>
    <dbReference type="NCBI Taxonomy" id="2745503"/>
    <lineage>
        <taxon>Bacteria</taxon>
        <taxon>Pseudomonadati</taxon>
        <taxon>Pseudomonadota</taxon>
        <taxon>Gammaproteobacteria</taxon>
        <taxon>Pseudomonadales</taxon>
        <taxon>Pseudomonadaceae</taxon>
        <taxon>Pseudomonas</taxon>
    </lineage>
</organism>
<name>A0AAU7F4U9_9PSED</name>